<dbReference type="AlphaFoldDB" id="A0AAV0B8L2"/>
<feature type="compositionally biased region" description="Low complexity" evidence="1">
    <location>
        <begin position="18"/>
        <end position="35"/>
    </location>
</feature>
<dbReference type="EMBL" id="CALTRL010004112">
    <property type="protein sequence ID" value="CAH7682467.1"/>
    <property type="molecule type" value="Genomic_DNA"/>
</dbReference>
<accession>A0AAV0B8L2</accession>
<protein>
    <submittedName>
        <fullName evidence="2">Expressed protein</fullName>
    </submittedName>
</protein>
<sequence length="261" mass="28071">MQRSNLQNRSQGYSRSVSPLSSNQNSYRSSQRQPQYQNCQINAPQTNHIQQDYFEDSDDEDFYRPRGSNVEDRDLDVESLESHIRHGSVVDGNMYGNGYGMGMMSSSPREHMMRAQMMRAGGGPGGLYSMDMGGMGMGPMYGGYGYNQFGGGMYPPASMVGRGSMLASPMCRGGMIPHPQMGGMGMVPSGRLVMGGMGGMGMGMGAMGGMGGMGGMGMRGMGMGMGMGYGPRFPRMGGLVESRSPRMTRAKSWSATGRMLM</sequence>
<evidence type="ECO:0000313" key="2">
    <source>
        <dbReference type="EMBL" id="CAH7682467.1"/>
    </source>
</evidence>
<organism evidence="2 3">
    <name type="scientific">Phakopsora pachyrhizi</name>
    <name type="common">Asian soybean rust disease fungus</name>
    <dbReference type="NCBI Taxonomy" id="170000"/>
    <lineage>
        <taxon>Eukaryota</taxon>
        <taxon>Fungi</taxon>
        <taxon>Dikarya</taxon>
        <taxon>Basidiomycota</taxon>
        <taxon>Pucciniomycotina</taxon>
        <taxon>Pucciniomycetes</taxon>
        <taxon>Pucciniales</taxon>
        <taxon>Phakopsoraceae</taxon>
        <taxon>Phakopsora</taxon>
    </lineage>
</organism>
<gene>
    <name evidence="2" type="ORF">PPACK8108_LOCUS15404</name>
</gene>
<evidence type="ECO:0000256" key="1">
    <source>
        <dbReference type="SAM" id="MobiDB-lite"/>
    </source>
</evidence>
<name>A0AAV0B8L2_PHAPC</name>
<feature type="region of interest" description="Disordered" evidence="1">
    <location>
        <begin position="1"/>
        <end position="35"/>
    </location>
</feature>
<proteinExistence type="predicted"/>
<feature type="compositionally biased region" description="Polar residues" evidence="1">
    <location>
        <begin position="1"/>
        <end position="17"/>
    </location>
</feature>
<dbReference type="Proteomes" id="UP001153365">
    <property type="component" value="Unassembled WGS sequence"/>
</dbReference>
<evidence type="ECO:0000313" key="3">
    <source>
        <dbReference type="Proteomes" id="UP001153365"/>
    </source>
</evidence>
<reference evidence="2" key="1">
    <citation type="submission" date="2022-06" db="EMBL/GenBank/DDBJ databases">
        <authorList>
            <consortium name="SYNGENTA / RWTH Aachen University"/>
        </authorList>
    </citation>
    <scope>NUCLEOTIDE SEQUENCE</scope>
</reference>
<comment type="caution">
    <text evidence="2">The sequence shown here is derived from an EMBL/GenBank/DDBJ whole genome shotgun (WGS) entry which is preliminary data.</text>
</comment>
<keyword evidence="3" id="KW-1185">Reference proteome</keyword>